<dbReference type="PANTHER" id="PTHR24296">
    <property type="entry name" value="CYTOCHROME P450"/>
    <property type="match status" value="1"/>
</dbReference>
<keyword evidence="7" id="KW-1133">Transmembrane helix</keyword>
<dbReference type="GO" id="GO:0016020">
    <property type="term" value="C:membrane"/>
    <property type="evidence" value="ECO:0007669"/>
    <property type="project" value="UniProtKB-SubCell"/>
</dbReference>
<dbReference type="OMA" id="AFKEHRW"/>
<reference evidence="14" key="1">
    <citation type="submission" date="2021-01" db="UniProtKB">
        <authorList>
            <consortium name="EnsemblPlants"/>
        </authorList>
    </citation>
    <scope>IDENTIFICATION</scope>
</reference>
<dbReference type="PROSITE" id="PS00086">
    <property type="entry name" value="CYTOCHROME_P450"/>
    <property type="match status" value="1"/>
</dbReference>
<evidence type="ECO:0008006" key="16">
    <source>
        <dbReference type="Google" id="ProtNLM"/>
    </source>
</evidence>
<evidence type="ECO:0000256" key="7">
    <source>
        <dbReference type="ARBA" id="ARBA00022989"/>
    </source>
</evidence>
<keyword evidence="5" id="KW-0812">Transmembrane</keyword>
<name>A0A7N0TS60_KALFE</name>
<evidence type="ECO:0000256" key="2">
    <source>
        <dbReference type="ARBA" id="ARBA00004167"/>
    </source>
</evidence>
<dbReference type="CDD" id="cd11064">
    <property type="entry name" value="CYP86A"/>
    <property type="match status" value="1"/>
</dbReference>
<dbReference type="GO" id="GO:0004497">
    <property type="term" value="F:monooxygenase activity"/>
    <property type="evidence" value="ECO:0007669"/>
    <property type="project" value="UniProtKB-KW"/>
</dbReference>
<dbReference type="PRINTS" id="PR00463">
    <property type="entry name" value="EP450I"/>
</dbReference>
<evidence type="ECO:0000313" key="15">
    <source>
        <dbReference type="Proteomes" id="UP000594263"/>
    </source>
</evidence>
<keyword evidence="9 12" id="KW-0408">Iron</keyword>
<keyword evidence="4 12" id="KW-0349">Heme</keyword>
<feature type="binding site" description="axial binding residue" evidence="12">
    <location>
        <position position="456"/>
    </location>
    <ligand>
        <name>heme</name>
        <dbReference type="ChEBI" id="CHEBI:30413"/>
    </ligand>
    <ligandPart>
        <name>Fe</name>
        <dbReference type="ChEBI" id="CHEBI:18248"/>
    </ligandPart>
</feature>
<dbReference type="InterPro" id="IPR017972">
    <property type="entry name" value="Cyt_P450_CS"/>
</dbReference>
<accession>A0A7N0TS60</accession>
<dbReference type="InterPro" id="IPR036396">
    <property type="entry name" value="Cyt_P450_sf"/>
</dbReference>
<dbReference type="InterPro" id="IPR002401">
    <property type="entry name" value="Cyt_P450_E_grp-I"/>
</dbReference>
<evidence type="ECO:0000256" key="6">
    <source>
        <dbReference type="ARBA" id="ARBA00022723"/>
    </source>
</evidence>
<comment type="similarity">
    <text evidence="3 13">Belongs to the cytochrome P450 family.</text>
</comment>
<evidence type="ECO:0000256" key="4">
    <source>
        <dbReference type="ARBA" id="ARBA00022617"/>
    </source>
</evidence>
<dbReference type="FunFam" id="1.10.630.10:FF:000044">
    <property type="entry name" value="Cytochrome P450"/>
    <property type="match status" value="1"/>
</dbReference>
<keyword evidence="11" id="KW-0472">Membrane</keyword>
<dbReference type="AlphaFoldDB" id="A0A7N0TS60"/>
<dbReference type="Gramene" id="Kaladp0042s0333.1.v1.1">
    <property type="protein sequence ID" value="Kaladp0042s0333.1.v1.1.CDS.1"/>
    <property type="gene ID" value="Kaladp0042s0333.v1.1"/>
</dbReference>
<evidence type="ECO:0000256" key="12">
    <source>
        <dbReference type="PIRSR" id="PIRSR602401-1"/>
    </source>
</evidence>
<dbReference type="GO" id="GO:0016705">
    <property type="term" value="F:oxidoreductase activity, acting on paired donors, with incorporation or reduction of molecular oxygen"/>
    <property type="evidence" value="ECO:0007669"/>
    <property type="project" value="InterPro"/>
</dbReference>
<comment type="cofactor">
    <cofactor evidence="1 12">
        <name>heme</name>
        <dbReference type="ChEBI" id="CHEBI:30413"/>
    </cofactor>
</comment>
<dbReference type="GO" id="GO:0020037">
    <property type="term" value="F:heme binding"/>
    <property type="evidence" value="ECO:0007669"/>
    <property type="project" value="InterPro"/>
</dbReference>
<protein>
    <recommendedName>
        <fullName evidence="16">Cytochrome P450</fullName>
    </recommendedName>
</protein>
<evidence type="ECO:0000256" key="9">
    <source>
        <dbReference type="ARBA" id="ARBA00023004"/>
    </source>
</evidence>
<keyword evidence="8 13" id="KW-0560">Oxidoreductase</keyword>
<dbReference type="EnsemblPlants" id="Kaladp0042s0333.1.v1.1">
    <property type="protein sequence ID" value="Kaladp0042s0333.1.v1.1.CDS.1"/>
    <property type="gene ID" value="Kaladp0042s0333.v1.1"/>
</dbReference>
<sequence length="556" mass="62558">MESFTVLMLFSAAAAYLFWFKFISRTLSGPRVWPVLGSLPGLIENANRMHEWMAENLRACGGTYQTCICAVPFLAKKQGLVTVTADPKNLEHILKTRFDNYPKGPTWQAVFHELLGDGIFNSDGDTWLFQRKTAALEFTTRTLRQAMARWVSRAIMDRFCPILKTAQLQGNPVDLQDLLLRLTFDNICGLAFGKDPQTLAPGLPENGFASAFDRATEASLQRFILPEFIWKVKKWLRLGMEVDLTNSVAHFDRYLSDIIKARKQELLGQQGGAQHDDLLSRFIKKKEAYSEKFLQHVALNFILAGRDTSSVALSWFFWLVTRNSRVEEKILIEICTVLMETRGSNTSAWLSEPLKFEEIDRLVYLKAALSETLRLYPSVPEDSKHVVNDDVLPDGTFIPAGSAVTYSIYSAGRMKYVWGEDCLEFRPERWLSADGSKFEAADSFKFVSFNAGPRICLGKDLAYLQMKSIAASLLLRHRLTLASGHRVAQKMSLTLFMKYGLVVNVHQRDLKPILTKIPLKSGGGETCAKDSHSHSLPVGKYGSFNEVNLVSRVAAS</sequence>
<evidence type="ECO:0000256" key="1">
    <source>
        <dbReference type="ARBA" id="ARBA00001971"/>
    </source>
</evidence>
<dbReference type="InterPro" id="IPR001128">
    <property type="entry name" value="Cyt_P450"/>
</dbReference>
<evidence type="ECO:0000256" key="5">
    <source>
        <dbReference type="ARBA" id="ARBA00022692"/>
    </source>
</evidence>
<dbReference type="PRINTS" id="PR00385">
    <property type="entry name" value="P450"/>
</dbReference>
<dbReference type="Proteomes" id="UP000594263">
    <property type="component" value="Unplaced"/>
</dbReference>
<keyword evidence="10 13" id="KW-0503">Monooxygenase</keyword>
<proteinExistence type="inferred from homology"/>
<organism evidence="14 15">
    <name type="scientific">Kalanchoe fedtschenkoi</name>
    <name type="common">Lavender scallops</name>
    <name type="synonym">South American air plant</name>
    <dbReference type="NCBI Taxonomy" id="63787"/>
    <lineage>
        <taxon>Eukaryota</taxon>
        <taxon>Viridiplantae</taxon>
        <taxon>Streptophyta</taxon>
        <taxon>Embryophyta</taxon>
        <taxon>Tracheophyta</taxon>
        <taxon>Spermatophyta</taxon>
        <taxon>Magnoliopsida</taxon>
        <taxon>eudicotyledons</taxon>
        <taxon>Gunneridae</taxon>
        <taxon>Pentapetalae</taxon>
        <taxon>Saxifragales</taxon>
        <taxon>Crassulaceae</taxon>
        <taxon>Kalanchoe</taxon>
    </lineage>
</organism>
<evidence type="ECO:0000313" key="14">
    <source>
        <dbReference type="EnsemblPlants" id="Kaladp0042s0333.1.v1.1.CDS.1"/>
    </source>
</evidence>
<dbReference type="GO" id="GO:0005506">
    <property type="term" value="F:iron ion binding"/>
    <property type="evidence" value="ECO:0007669"/>
    <property type="project" value="InterPro"/>
</dbReference>
<evidence type="ECO:0000256" key="3">
    <source>
        <dbReference type="ARBA" id="ARBA00010617"/>
    </source>
</evidence>
<dbReference type="SUPFAM" id="SSF48264">
    <property type="entry name" value="Cytochrome P450"/>
    <property type="match status" value="1"/>
</dbReference>
<evidence type="ECO:0000256" key="10">
    <source>
        <dbReference type="ARBA" id="ARBA00023033"/>
    </source>
</evidence>
<evidence type="ECO:0000256" key="13">
    <source>
        <dbReference type="RuleBase" id="RU000461"/>
    </source>
</evidence>
<dbReference type="GO" id="GO:0006629">
    <property type="term" value="P:lipid metabolic process"/>
    <property type="evidence" value="ECO:0007669"/>
    <property type="project" value="UniProtKB-ARBA"/>
</dbReference>
<keyword evidence="6 12" id="KW-0479">Metal-binding</keyword>
<keyword evidence="15" id="KW-1185">Reference proteome</keyword>
<evidence type="ECO:0000256" key="11">
    <source>
        <dbReference type="ARBA" id="ARBA00023136"/>
    </source>
</evidence>
<comment type="subcellular location">
    <subcellularLocation>
        <location evidence="2">Membrane</location>
        <topology evidence="2">Single-pass membrane protein</topology>
    </subcellularLocation>
</comment>
<evidence type="ECO:0000256" key="8">
    <source>
        <dbReference type="ARBA" id="ARBA00023002"/>
    </source>
</evidence>
<dbReference type="Gene3D" id="1.10.630.10">
    <property type="entry name" value="Cytochrome P450"/>
    <property type="match status" value="1"/>
</dbReference>
<dbReference type="Pfam" id="PF00067">
    <property type="entry name" value="p450"/>
    <property type="match status" value="1"/>
</dbReference>